<keyword evidence="2" id="KW-1185">Reference proteome</keyword>
<dbReference type="KEGG" id="fat:DVK85_01235"/>
<dbReference type="Proteomes" id="UP000253951">
    <property type="component" value="Chromosome"/>
</dbReference>
<dbReference type="EMBL" id="CP031188">
    <property type="protein sequence ID" value="AXG72926.1"/>
    <property type="molecule type" value="Genomic_DNA"/>
</dbReference>
<proteinExistence type="predicted"/>
<accession>A0A345H8L6</accession>
<dbReference type="RefSeq" id="WP_114676689.1">
    <property type="nucleotide sequence ID" value="NZ_CP031188.1"/>
</dbReference>
<dbReference type="AlphaFoldDB" id="A0A345H8L6"/>
<organism evidence="1 2">
    <name type="scientific">Flavobacterium arcticum</name>
    <dbReference type="NCBI Taxonomy" id="1784713"/>
    <lineage>
        <taxon>Bacteria</taxon>
        <taxon>Pseudomonadati</taxon>
        <taxon>Bacteroidota</taxon>
        <taxon>Flavobacteriia</taxon>
        <taxon>Flavobacteriales</taxon>
        <taxon>Flavobacteriaceae</taxon>
        <taxon>Flavobacterium</taxon>
    </lineage>
</organism>
<evidence type="ECO:0000313" key="1">
    <source>
        <dbReference type="EMBL" id="AXG72926.1"/>
    </source>
</evidence>
<reference evidence="1 2" key="1">
    <citation type="submission" date="2018-07" db="EMBL/GenBank/DDBJ databases">
        <title>Complete genome sequence of Flavobacterium arcticum type strain SM1502T.</title>
        <authorList>
            <person name="Li Y."/>
            <person name="Li D.-D."/>
        </authorList>
    </citation>
    <scope>NUCLEOTIDE SEQUENCE [LARGE SCALE GENOMIC DNA]</scope>
    <source>
        <strain evidence="1 2">SM1502</strain>
    </source>
</reference>
<gene>
    <name evidence="1" type="ORF">DVK85_01235</name>
</gene>
<sequence length="205" mass="23523">MTQKPFSMTNEVIKESINKWGDISRDGAALVSYFEQGNSFFFDINRYEEEILEDIHAYPGIYDGRLIFMLIPSQYDKEEYAADIWKYVTPSPVIWSLGGGRIPEGIAKDRIERWNKNYKIWTPKQAATTDGMFLAFKIDAEDFELPDSQVNFALRKDTTDPLALSIIDLVITNKDESKVFYDDFVTPVPPYNASAVPESFFLLSL</sequence>
<evidence type="ECO:0000313" key="2">
    <source>
        <dbReference type="Proteomes" id="UP000253951"/>
    </source>
</evidence>
<dbReference type="OrthoDB" id="1446045at2"/>
<protein>
    <submittedName>
        <fullName evidence="1">Uncharacterized protein</fullName>
    </submittedName>
</protein>
<name>A0A345H8L6_9FLAO</name>